<dbReference type="AlphaFoldDB" id="A0AAN6MS79"/>
<dbReference type="PANTHER" id="PTHR40462:SF1">
    <property type="entry name" value="EXPRESSED PROTEIN"/>
    <property type="match status" value="1"/>
</dbReference>
<gene>
    <name evidence="2" type="ORF">C8A05DRAFT_30539</name>
</gene>
<dbReference type="Proteomes" id="UP001303889">
    <property type="component" value="Unassembled WGS sequence"/>
</dbReference>
<evidence type="ECO:0000256" key="1">
    <source>
        <dbReference type="SAM" id="MobiDB-lite"/>
    </source>
</evidence>
<feature type="compositionally biased region" description="Basic and acidic residues" evidence="1">
    <location>
        <begin position="111"/>
        <end position="125"/>
    </location>
</feature>
<feature type="compositionally biased region" description="Low complexity" evidence="1">
    <location>
        <begin position="24"/>
        <end position="37"/>
    </location>
</feature>
<comment type="caution">
    <text evidence="2">The sequence shown here is derived from an EMBL/GenBank/DDBJ whole genome shotgun (WGS) entry which is preliminary data.</text>
</comment>
<keyword evidence="3" id="KW-1185">Reference proteome</keyword>
<reference evidence="2" key="1">
    <citation type="journal article" date="2023" name="Mol. Phylogenet. Evol.">
        <title>Genome-scale phylogeny and comparative genomics of the fungal order Sordariales.</title>
        <authorList>
            <person name="Hensen N."/>
            <person name="Bonometti L."/>
            <person name="Westerberg I."/>
            <person name="Brannstrom I.O."/>
            <person name="Guillou S."/>
            <person name="Cros-Aarteil S."/>
            <person name="Calhoun S."/>
            <person name="Haridas S."/>
            <person name="Kuo A."/>
            <person name="Mondo S."/>
            <person name="Pangilinan J."/>
            <person name="Riley R."/>
            <person name="LaButti K."/>
            <person name="Andreopoulos B."/>
            <person name="Lipzen A."/>
            <person name="Chen C."/>
            <person name="Yan M."/>
            <person name="Daum C."/>
            <person name="Ng V."/>
            <person name="Clum A."/>
            <person name="Steindorff A."/>
            <person name="Ohm R.A."/>
            <person name="Martin F."/>
            <person name="Silar P."/>
            <person name="Natvig D.O."/>
            <person name="Lalanne C."/>
            <person name="Gautier V."/>
            <person name="Ament-Velasquez S.L."/>
            <person name="Kruys A."/>
            <person name="Hutchinson M.I."/>
            <person name="Powell A.J."/>
            <person name="Barry K."/>
            <person name="Miller A.N."/>
            <person name="Grigoriev I.V."/>
            <person name="Debuchy R."/>
            <person name="Gladieux P."/>
            <person name="Hiltunen Thoren M."/>
            <person name="Johannesson H."/>
        </authorList>
    </citation>
    <scope>NUCLEOTIDE SEQUENCE</scope>
    <source>
        <strain evidence="2">CBS 103.79</strain>
    </source>
</reference>
<evidence type="ECO:0000313" key="2">
    <source>
        <dbReference type="EMBL" id="KAK3905655.1"/>
    </source>
</evidence>
<reference evidence="2" key="2">
    <citation type="submission" date="2023-05" db="EMBL/GenBank/DDBJ databases">
        <authorList>
            <consortium name="Lawrence Berkeley National Laboratory"/>
            <person name="Steindorff A."/>
            <person name="Hensen N."/>
            <person name="Bonometti L."/>
            <person name="Westerberg I."/>
            <person name="Brannstrom I.O."/>
            <person name="Guillou S."/>
            <person name="Cros-Aarteil S."/>
            <person name="Calhoun S."/>
            <person name="Haridas S."/>
            <person name="Kuo A."/>
            <person name="Mondo S."/>
            <person name="Pangilinan J."/>
            <person name="Riley R."/>
            <person name="Labutti K."/>
            <person name="Andreopoulos B."/>
            <person name="Lipzen A."/>
            <person name="Chen C."/>
            <person name="Yanf M."/>
            <person name="Daum C."/>
            <person name="Ng V."/>
            <person name="Clum A."/>
            <person name="Ohm R."/>
            <person name="Martin F."/>
            <person name="Silar P."/>
            <person name="Natvig D."/>
            <person name="Lalanne C."/>
            <person name="Gautier V."/>
            <person name="Ament-Velasquez S.L."/>
            <person name="Kruys A."/>
            <person name="Hutchinson M.I."/>
            <person name="Powell A.J."/>
            <person name="Barry K."/>
            <person name="Miller A.N."/>
            <person name="Grigoriev I.V."/>
            <person name="Debuchy R."/>
            <person name="Gladieux P."/>
            <person name="Thoren M.H."/>
            <person name="Johannesson H."/>
        </authorList>
    </citation>
    <scope>NUCLEOTIDE SEQUENCE</scope>
    <source>
        <strain evidence="2">CBS 103.79</strain>
    </source>
</reference>
<proteinExistence type="predicted"/>
<dbReference type="EMBL" id="MU855351">
    <property type="protein sequence ID" value="KAK3905655.1"/>
    <property type="molecule type" value="Genomic_DNA"/>
</dbReference>
<accession>A0AAN6MS79</accession>
<name>A0AAN6MS79_9PEZI</name>
<evidence type="ECO:0000313" key="3">
    <source>
        <dbReference type="Proteomes" id="UP001303889"/>
    </source>
</evidence>
<organism evidence="2 3">
    <name type="scientific">Staphylotrichum tortipilum</name>
    <dbReference type="NCBI Taxonomy" id="2831512"/>
    <lineage>
        <taxon>Eukaryota</taxon>
        <taxon>Fungi</taxon>
        <taxon>Dikarya</taxon>
        <taxon>Ascomycota</taxon>
        <taxon>Pezizomycotina</taxon>
        <taxon>Sordariomycetes</taxon>
        <taxon>Sordariomycetidae</taxon>
        <taxon>Sordariales</taxon>
        <taxon>Chaetomiaceae</taxon>
        <taxon>Staphylotrichum</taxon>
    </lineage>
</organism>
<feature type="region of interest" description="Disordered" evidence="1">
    <location>
        <begin position="1"/>
        <end position="65"/>
    </location>
</feature>
<feature type="region of interest" description="Disordered" evidence="1">
    <location>
        <begin position="107"/>
        <end position="132"/>
    </location>
</feature>
<protein>
    <submittedName>
        <fullName evidence="2">Uncharacterized protein</fullName>
    </submittedName>
</protein>
<feature type="compositionally biased region" description="Basic and acidic residues" evidence="1">
    <location>
        <begin position="56"/>
        <end position="65"/>
    </location>
</feature>
<sequence>MDFINKIANQAAAHVDKPQGDAPQQQQQQQEQQQEHQSGSGGFMDKLQGLAGGGAKGEEKEDALDKAIDLVQEKVLKSGPQDNENAAEQAKDRFIADQIRGGYKAATGKDFPIKEKEKSEEEKKTGGFGGLF</sequence>
<dbReference type="PANTHER" id="PTHR40462">
    <property type="entry name" value="CHROMOSOME 1, WHOLE GENOME SHOTGUN SEQUENCE"/>
    <property type="match status" value="1"/>
</dbReference>